<feature type="domain" description="C2H2-type" evidence="14">
    <location>
        <begin position="335"/>
        <end position="362"/>
    </location>
</feature>
<dbReference type="GO" id="GO:0045892">
    <property type="term" value="P:negative regulation of DNA-templated transcription"/>
    <property type="evidence" value="ECO:0007669"/>
    <property type="project" value="UniProtKB-ARBA"/>
</dbReference>
<evidence type="ECO:0000256" key="3">
    <source>
        <dbReference type="ARBA" id="ARBA00006991"/>
    </source>
</evidence>
<keyword evidence="7" id="KW-0862">Zinc</keyword>
<dbReference type="GeneID" id="110220021"/>
<dbReference type="FunFam" id="3.30.160.60:FF:003795">
    <property type="match status" value="3"/>
</dbReference>
<feature type="compositionally biased region" description="Low complexity" evidence="13">
    <location>
        <begin position="472"/>
        <end position="489"/>
    </location>
</feature>
<organism evidence="16 17">
    <name type="scientific">Phascolarctos cinereus</name>
    <name type="common">Koala</name>
    <dbReference type="NCBI Taxonomy" id="38626"/>
    <lineage>
        <taxon>Eukaryota</taxon>
        <taxon>Metazoa</taxon>
        <taxon>Chordata</taxon>
        <taxon>Craniata</taxon>
        <taxon>Vertebrata</taxon>
        <taxon>Euteleostomi</taxon>
        <taxon>Mammalia</taxon>
        <taxon>Metatheria</taxon>
        <taxon>Diprotodontia</taxon>
        <taxon>Phascolarctidae</taxon>
        <taxon>Phascolarctos</taxon>
    </lineage>
</organism>
<dbReference type="FunFam" id="3.30.160.60:FF:001402">
    <property type="entry name" value="Zinc finger protein 473"/>
    <property type="match status" value="1"/>
</dbReference>
<evidence type="ECO:0000256" key="6">
    <source>
        <dbReference type="ARBA" id="ARBA00022771"/>
    </source>
</evidence>
<proteinExistence type="inferred from homology"/>
<evidence type="ECO:0000256" key="7">
    <source>
        <dbReference type="ARBA" id="ARBA00022833"/>
    </source>
</evidence>
<evidence type="ECO:0000256" key="10">
    <source>
        <dbReference type="ARBA" id="ARBA00023163"/>
    </source>
</evidence>
<keyword evidence="5" id="KW-0677">Repeat</keyword>
<dbReference type="Gene3D" id="6.10.140.140">
    <property type="match status" value="1"/>
</dbReference>
<accession>A0A6P5LTY2</accession>
<evidence type="ECO:0000256" key="1">
    <source>
        <dbReference type="ARBA" id="ARBA00003767"/>
    </source>
</evidence>
<keyword evidence="6 12" id="KW-0863">Zinc-finger</keyword>
<feature type="domain" description="C2H2-type" evidence="14">
    <location>
        <begin position="251"/>
        <end position="278"/>
    </location>
</feature>
<evidence type="ECO:0000256" key="4">
    <source>
        <dbReference type="ARBA" id="ARBA00022723"/>
    </source>
</evidence>
<dbReference type="PROSITE" id="PS50157">
    <property type="entry name" value="ZINC_FINGER_C2H2_2"/>
    <property type="match status" value="6"/>
</dbReference>
<dbReference type="GO" id="GO:0005634">
    <property type="term" value="C:nucleus"/>
    <property type="evidence" value="ECO:0007669"/>
    <property type="project" value="UniProtKB-SubCell"/>
</dbReference>
<dbReference type="AlphaFoldDB" id="A0A6P5LTY2"/>
<protein>
    <submittedName>
        <fullName evidence="17">Zinc finger protein 3-like</fullName>
    </submittedName>
</protein>
<dbReference type="KEGG" id="pcw:110220021"/>
<evidence type="ECO:0000256" key="11">
    <source>
        <dbReference type="ARBA" id="ARBA00023242"/>
    </source>
</evidence>
<dbReference type="SUPFAM" id="SSF57667">
    <property type="entry name" value="beta-beta-alpha zinc fingers"/>
    <property type="match status" value="4"/>
</dbReference>
<keyword evidence="10" id="KW-0804">Transcription</keyword>
<dbReference type="SMART" id="SM00349">
    <property type="entry name" value="KRAB"/>
    <property type="match status" value="1"/>
</dbReference>
<dbReference type="CDD" id="cd07765">
    <property type="entry name" value="KRAB_A-box"/>
    <property type="match status" value="1"/>
</dbReference>
<evidence type="ECO:0000256" key="9">
    <source>
        <dbReference type="ARBA" id="ARBA00023125"/>
    </source>
</evidence>
<dbReference type="PROSITE" id="PS00028">
    <property type="entry name" value="ZINC_FINGER_C2H2_1"/>
    <property type="match status" value="6"/>
</dbReference>
<name>A0A6P5LTY2_PHACI</name>
<evidence type="ECO:0000313" key="16">
    <source>
        <dbReference type="Proteomes" id="UP000515140"/>
    </source>
</evidence>
<comment type="subcellular location">
    <subcellularLocation>
        <location evidence="2">Nucleus</location>
    </subcellularLocation>
</comment>
<dbReference type="GO" id="GO:0003677">
    <property type="term" value="F:DNA binding"/>
    <property type="evidence" value="ECO:0007669"/>
    <property type="project" value="UniProtKB-KW"/>
</dbReference>
<feature type="region of interest" description="Disordered" evidence="13">
    <location>
        <begin position="415"/>
        <end position="538"/>
    </location>
</feature>
<feature type="domain" description="C2H2-type" evidence="14">
    <location>
        <begin position="279"/>
        <end position="306"/>
    </location>
</feature>
<comment type="function">
    <text evidence="1">May be involved in transcriptional regulation.</text>
</comment>
<dbReference type="InterPro" id="IPR036236">
    <property type="entry name" value="Znf_C2H2_sf"/>
</dbReference>
<dbReference type="Gene3D" id="3.30.160.60">
    <property type="entry name" value="Classic Zinc Finger"/>
    <property type="match status" value="7"/>
</dbReference>
<dbReference type="InterPro" id="IPR001909">
    <property type="entry name" value="KRAB"/>
</dbReference>
<dbReference type="Proteomes" id="UP000515140">
    <property type="component" value="Unplaced"/>
</dbReference>
<feature type="domain" description="KRAB" evidence="15">
    <location>
        <begin position="14"/>
        <end position="85"/>
    </location>
</feature>
<dbReference type="Pfam" id="PF01352">
    <property type="entry name" value="KRAB"/>
    <property type="match status" value="1"/>
</dbReference>
<feature type="domain" description="C2H2-type" evidence="14">
    <location>
        <begin position="363"/>
        <end position="390"/>
    </location>
</feature>
<keyword evidence="8" id="KW-0805">Transcription regulation</keyword>
<feature type="domain" description="C2H2-type" evidence="14">
    <location>
        <begin position="391"/>
        <end position="418"/>
    </location>
</feature>
<feature type="compositionally biased region" description="Gly residues" evidence="13">
    <location>
        <begin position="427"/>
        <end position="438"/>
    </location>
</feature>
<evidence type="ECO:0000256" key="13">
    <source>
        <dbReference type="SAM" id="MobiDB-lite"/>
    </source>
</evidence>
<dbReference type="InterPro" id="IPR013087">
    <property type="entry name" value="Znf_C2H2_type"/>
</dbReference>
<evidence type="ECO:0000256" key="12">
    <source>
        <dbReference type="PROSITE-ProRule" id="PRU00042"/>
    </source>
</evidence>
<evidence type="ECO:0000256" key="5">
    <source>
        <dbReference type="ARBA" id="ARBA00022737"/>
    </source>
</evidence>
<dbReference type="InterPro" id="IPR050758">
    <property type="entry name" value="Znf_C2H2-type"/>
</dbReference>
<keyword evidence="4" id="KW-0479">Metal-binding</keyword>
<evidence type="ECO:0000313" key="17">
    <source>
        <dbReference type="RefSeq" id="XP_020859531.1"/>
    </source>
</evidence>
<reference evidence="17" key="1">
    <citation type="submission" date="2025-08" db="UniProtKB">
        <authorList>
            <consortium name="RefSeq"/>
        </authorList>
    </citation>
    <scope>IDENTIFICATION</scope>
    <source>
        <tissue evidence="17">Spleen</tissue>
    </source>
</reference>
<evidence type="ECO:0000259" key="15">
    <source>
        <dbReference type="PROSITE" id="PS50805"/>
    </source>
</evidence>
<dbReference type="PANTHER" id="PTHR23234">
    <property type="entry name" value="ZNF44 PROTEIN"/>
    <property type="match status" value="1"/>
</dbReference>
<dbReference type="SUPFAM" id="SSF109640">
    <property type="entry name" value="KRAB domain (Kruppel-associated box)"/>
    <property type="match status" value="1"/>
</dbReference>
<feature type="domain" description="C2H2-type" evidence="14">
    <location>
        <begin position="307"/>
        <end position="334"/>
    </location>
</feature>
<comment type="similarity">
    <text evidence="3">Belongs to the krueppel C2H2-type zinc-finger protein family.</text>
</comment>
<dbReference type="SMART" id="SM00355">
    <property type="entry name" value="ZnF_C2H2"/>
    <property type="match status" value="6"/>
</dbReference>
<dbReference type="InParanoid" id="A0A6P5LTY2"/>
<dbReference type="Pfam" id="PF00096">
    <property type="entry name" value="zf-C2H2"/>
    <property type="match status" value="6"/>
</dbReference>
<dbReference type="PROSITE" id="PS50805">
    <property type="entry name" value="KRAB"/>
    <property type="match status" value="1"/>
</dbReference>
<dbReference type="InterPro" id="IPR036051">
    <property type="entry name" value="KRAB_dom_sf"/>
</dbReference>
<dbReference type="GO" id="GO:0008270">
    <property type="term" value="F:zinc ion binding"/>
    <property type="evidence" value="ECO:0007669"/>
    <property type="project" value="UniProtKB-KW"/>
</dbReference>
<evidence type="ECO:0000259" key="14">
    <source>
        <dbReference type="PROSITE" id="PS50157"/>
    </source>
</evidence>
<keyword evidence="9" id="KW-0238">DNA-binding</keyword>
<keyword evidence="11" id="KW-0539">Nucleus</keyword>
<dbReference type="RefSeq" id="XP_020859531.1">
    <property type="nucleotide sequence ID" value="XM_021003872.1"/>
</dbReference>
<dbReference type="PANTHER" id="PTHR23234:SF8">
    <property type="entry name" value="C2H2-TYPE DOMAIN-CONTAINING PROTEIN"/>
    <property type="match status" value="1"/>
</dbReference>
<dbReference type="FunFam" id="3.30.160.60:FF:002090">
    <property type="entry name" value="Zinc finger protein 473"/>
    <property type="match status" value="1"/>
</dbReference>
<evidence type="ECO:0000256" key="8">
    <source>
        <dbReference type="ARBA" id="ARBA00023015"/>
    </source>
</evidence>
<sequence>MAPRTPRSPWQESLTFKDVTVDFTQEEWGLLDHSQKGLYKEVMLENSQNLLSLGIPVLREDFMSHFEKREVSWILDQIGPRNFCPDAETSFEVENTAKLSISLEESCQQRFTSDDPRDFNLKEICDSDIKIEKNQHNPFEFDKDEKGSRQYSVLIQCNKITSENECFKYADNRECFTEKSGLTQSDEKHPKIQMFQNNQQEMAISLSSNLIRHQKGYSREMLYVGNKGGKAFSQNSKLIDHHKIYTAGKLYECNQCGKTFTNRSSLAVHQRIHTGEKPYDCDQCGKTFRTRSSLSEHQRIHTGEKPYKCNQCGKTFRQSSSLYLHQRIHTGEKTYECNQCEKTFTKSSTLAAHQRIHTGEKLYECNQCGKAFTEKAYLVRHQGIHTGEKPYKCHQCGKTFRYSSSLPLHQRIHTGEKPDECNQSIGGLAGSRGLGGGVEPQSTGGRDPPGSGSKLPVHMKDIGGPSQSPRHPASAGGLLPLGALGVPQPDFQASLGPGVPELVSSVGDGKSLPASGVSASPPPGREGRDVYPGSFSLP</sequence>
<gene>
    <name evidence="17" type="primary">LOC110220021</name>
</gene>
<evidence type="ECO:0000256" key="2">
    <source>
        <dbReference type="ARBA" id="ARBA00004123"/>
    </source>
</evidence>
<keyword evidence="16" id="KW-1185">Reference proteome</keyword>
<dbReference type="FunFam" id="3.30.160.60:FF:000801">
    <property type="entry name" value="zinc finger protein 461 isoform X2"/>
    <property type="match status" value="1"/>
</dbReference>